<evidence type="ECO:0000313" key="4">
    <source>
        <dbReference type="EMBL" id="KAJ0985452.1"/>
    </source>
</evidence>
<dbReference type="Proteomes" id="UP001085076">
    <property type="component" value="Miscellaneous, Linkage group lg01"/>
</dbReference>
<sequence>MLPWLVIPLMLLWAISQLLPPHLRFEITSPRLACISVLLATAFWYEILMPQLSVWRTRRSARLRERRRAQALELHKLRKAATRCCRNCLTPYRDQNPGGGRFMCFYCGHVSKRPVLDLPGGASSSSGINGWICSQDWGAEGNENWVSPVPRYWVGNGGGGDDLCMTERSYSGALLFVCKLLSCFFVSIWWILRKVFRAGSSSEDSSDGDNKGLLRKGENGGNCQESRGEKARRKAKEKRQARLEKEMLEQEERKQREEVARLVEERRKLRDEILEAERIHSRGSSHDGDRERRKESDKRRQEKRKDKDKDKGSSKSNSDVEECERRASRENEKKHEFDKKSENERKESTKTMADKYKSLALEPGNASKAVAAGKQKYFDRVKGSFLSSSRGFNGASFFGRNAQVSAATKVSKPSTAYIDHTHSSALRKETQCASHVAGKSTLMPDDRISKSNFNKAVGSEVRPQTPAPKKSWHHLFTGSSPVSPFDDMNITNHPNQNGMQEAQSSQVTDQRVLQGHSLDNQNNFTQQLPFRVHPAMNGSVDNAIPHLSPFEPIFNEQERTSTLEEAEIFGDPCYIPDPISLLGPVSDSLDNFPPDLVAGYDSQSKLREPHNKKKISTIADVSKPSPIESPISRSRVSEERHAAIGQPPQTTKSRNEANNANEQNTWQMWGTPLAQDVLGLVAKSSIWFSPLGLRKSNQDVMVHPLSCNPKIPQAAVNNHSLPSTHSSLNTHGGNYENGGSFNPFNHVLNESDIWTQGTLLKPLPADEESHFLPFKILDKTAGNEIGNANPNNTEASQPFELPSANCWSKKDWAPPQGTQDAGNSILAPHTGSLFSTSPDVQSVWDFNQKGKNIATIPSSLK</sequence>
<dbReference type="EMBL" id="JAGGNH010000001">
    <property type="protein sequence ID" value="KAJ0985452.1"/>
    <property type="molecule type" value="Genomic_DNA"/>
</dbReference>
<organism evidence="4 5">
    <name type="scientific">Dioscorea zingiberensis</name>
    <dbReference type="NCBI Taxonomy" id="325984"/>
    <lineage>
        <taxon>Eukaryota</taxon>
        <taxon>Viridiplantae</taxon>
        <taxon>Streptophyta</taxon>
        <taxon>Embryophyta</taxon>
        <taxon>Tracheophyta</taxon>
        <taxon>Spermatophyta</taxon>
        <taxon>Magnoliopsida</taxon>
        <taxon>Liliopsida</taxon>
        <taxon>Dioscoreales</taxon>
        <taxon>Dioscoreaceae</taxon>
        <taxon>Dioscorea</taxon>
    </lineage>
</organism>
<keyword evidence="2" id="KW-0472">Membrane</keyword>
<reference evidence="4" key="1">
    <citation type="submission" date="2021-03" db="EMBL/GenBank/DDBJ databases">
        <authorList>
            <person name="Li Z."/>
            <person name="Yang C."/>
        </authorList>
    </citation>
    <scope>NUCLEOTIDE SEQUENCE</scope>
    <source>
        <strain evidence="4">Dzin_1.0</strain>
        <tissue evidence="4">Leaf</tissue>
    </source>
</reference>
<feature type="region of interest" description="Disordered" evidence="1">
    <location>
        <begin position="622"/>
        <end position="657"/>
    </location>
</feature>
<comment type="caution">
    <text evidence="4">The sequence shown here is derived from an EMBL/GenBank/DDBJ whole genome shotgun (WGS) entry which is preliminary data.</text>
</comment>
<dbReference type="OrthoDB" id="629492at2759"/>
<dbReference type="InterPro" id="IPR051195">
    <property type="entry name" value="Fungal_stress_NST1"/>
</dbReference>
<dbReference type="AlphaFoldDB" id="A0A9D5D6T7"/>
<dbReference type="PANTHER" id="PTHR31780:SF15">
    <property type="entry name" value="STRESS RESPONSE NST1-LIKE PROTEIN"/>
    <property type="match status" value="1"/>
</dbReference>
<evidence type="ECO:0000256" key="2">
    <source>
        <dbReference type="SAM" id="Phobius"/>
    </source>
</evidence>
<accession>A0A9D5D6T7</accession>
<feature type="compositionally biased region" description="Basic and acidic residues" evidence="1">
    <location>
        <begin position="238"/>
        <end position="258"/>
    </location>
</feature>
<dbReference type="PANTHER" id="PTHR31780">
    <property type="entry name" value="STRESS RESPONSE PROTEIN NST1-RELATED"/>
    <property type="match status" value="1"/>
</dbReference>
<proteinExistence type="predicted"/>
<evidence type="ECO:0000256" key="1">
    <source>
        <dbReference type="SAM" id="MobiDB-lite"/>
    </source>
</evidence>
<keyword evidence="2" id="KW-1133">Transmembrane helix</keyword>
<name>A0A9D5D6T7_9LILI</name>
<evidence type="ECO:0008006" key="6">
    <source>
        <dbReference type="Google" id="ProtNLM"/>
    </source>
</evidence>
<feature type="transmembrane region" description="Helical" evidence="2">
    <location>
        <begin position="28"/>
        <end position="48"/>
    </location>
</feature>
<gene>
    <name evidence="4" type="ORF">J5N97_003808</name>
</gene>
<feature type="compositionally biased region" description="Low complexity" evidence="1">
    <location>
        <begin position="622"/>
        <end position="634"/>
    </location>
</feature>
<feature type="region of interest" description="Disordered" evidence="1">
    <location>
        <begin position="807"/>
        <end position="832"/>
    </location>
</feature>
<keyword evidence="3" id="KW-0732">Signal</keyword>
<feature type="signal peptide" evidence="3">
    <location>
        <begin position="1"/>
        <end position="16"/>
    </location>
</feature>
<protein>
    <recommendedName>
        <fullName evidence="6">Stress response NST1-like protein</fullName>
    </recommendedName>
</protein>
<feature type="compositionally biased region" description="Polar residues" evidence="1">
    <location>
        <begin position="647"/>
        <end position="657"/>
    </location>
</feature>
<feature type="transmembrane region" description="Helical" evidence="2">
    <location>
        <begin position="173"/>
        <end position="192"/>
    </location>
</feature>
<feature type="chain" id="PRO_5039074162" description="Stress response NST1-like protein" evidence="3">
    <location>
        <begin position="17"/>
        <end position="861"/>
    </location>
</feature>
<feature type="region of interest" description="Disordered" evidence="1">
    <location>
        <begin position="200"/>
        <end position="258"/>
    </location>
</feature>
<evidence type="ECO:0000256" key="3">
    <source>
        <dbReference type="SAM" id="SignalP"/>
    </source>
</evidence>
<feature type="compositionally biased region" description="Basic and acidic residues" evidence="1">
    <location>
        <begin position="208"/>
        <end position="218"/>
    </location>
</feature>
<feature type="compositionally biased region" description="Basic and acidic residues" evidence="1">
    <location>
        <begin position="277"/>
        <end position="313"/>
    </location>
</feature>
<evidence type="ECO:0000313" key="5">
    <source>
        <dbReference type="Proteomes" id="UP001085076"/>
    </source>
</evidence>
<reference evidence="4" key="2">
    <citation type="journal article" date="2022" name="Hortic Res">
        <title>The genome of Dioscorea zingiberensis sheds light on the biosynthesis, origin and evolution of the medicinally important diosgenin saponins.</title>
        <authorList>
            <person name="Li Y."/>
            <person name="Tan C."/>
            <person name="Li Z."/>
            <person name="Guo J."/>
            <person name="Li S."/>
            <person name="Chen X."/>
            <person name="Wang C."/>
            <person name="Dai X."/>
            <person name="Yang H."/>
            <person name="Song W."/>
            <person name="Hou L."/>
            <person name="Xu J."/>
            <person name="Tong Z."/>
            <person name="Xu A."/>
            <person name="Yuan X."/>
            <person name="Wang W."/>
            <person name="Yang Q."/>
            <person name="Chen L."/>
            <person name="Sun Z."/>
            <person name="Wang K."/>
            <person name="Pan B."/>
            <person name="Chen J."/>
            <person name="Bao Y."/>
            <person name="Liu F."/>
            <person name="Qi X."/>
            <person name="Gang D.R."/>
            <person name="Wen J."/>
            <person name="Li J."/>
        </authorList>
    </citation>
    <scope>NUCLEOTIDE SEQUENCE</scope>
    <source>
        <strain evidence="4">Dzin_1.0</strain>
    </source>
</reference>
<keyword evidence="5" id="KW-1185">Reference proteome</keyword>
<feature type="compositionally biased region" description="Basic and acidic residues" evidence="1">
    <location>
        <begin position="323"/>
        <end position="355"/>
    </location>
</feature>
<keyword evidence="2" id="KW-0812">Transmembrane</keyword>
<feature type="region of interest" description="Disordered" evidence="1">
    <location>
        <begin position="277"/>
        <end position="355"/>
    </location>
</feature>